<reference evidence="5" key="1">
    <citation type="journal article" date="2021" name="PeerJ">
        <title>Extensive microbial diversity within the chicken gut microbiome revealed by metagenomics and culture.</title>
        <authorList>
            <person name="Gilroy R."/>
            <person name="Ravi A."/>
            <person name="Getino M."/>
            <person name="Pursley I."/>
            <person name="Horton D.L."/>
            <person name="Alikhan N.F."/>
            <person name="Baker D."/>
            <person name="Gharbi K."/>
            <person name="Hall N."/>
            <person name="Watson M."/>
            <person name="Adriaenssens E.M."/>
            <person name="Foster-Nyarko E."/>
            <person name="Jarju S."/>
            <person name="Secka A."/>
            <person name="Antonio M."/>
            <person name="Oren A."/>
            <person name="Chaudhuri R.R."/>
            <person name="La Ragione R."/>
            <person name="Hildebrand F."/>
            <person name="Pallen M.J."/>
        </authorList>
    </citation>
    <scope>NUCLEOTIDE SEQUENCE</scope>
    <source>
        <strain evidence="5">CHK173-2119</strain>
    </source>
</reference>
<comment type="caution">
    <text evidence="5">The sequence shown here is derived from an EMBL/GenBank/DDBJ whole genome shotgun (WGS) entry which is preliminary data.</text>
</comment>
<evidence type="ECO:0000313" key="5">
    <source>
        <dbReference type="EMBL" id="HJE15285.1"/>
    </source>
</evidence>
<keyword evidence="3" id="KW-0472">Membrane</keyword>
<sequence length="212" mass="23986">MTKRRSSHNLFQSGITNLGLIIIAIIISAVLLLALVDRQQATKPKEATTTMAQSTDSSKKQDFIDKVAPEAVKLKATYQVLPSITIAQAILESDWGQSQLTAKYNNLFGVKGDRTENTKEMTTQEYLNGEWKTVTARFRVYASYRDSLLEHAQLFHKGTTWNANQYQHFLAAKNYQEAAKALETDGYATDPGYAEKLIELIQQYHLDDYDKQ</sequence>
<feature type="transmembrane region" description="Helical" evidence="3">
    <location>
        <begin position="15"/>
        <end position="36"/>
    </location>
</feature>
<keyword evidence="3" id="KW-0812">Transmembrane</keyword>
<dbReference type="InterPro" id="IPR051056">
    <property type="entry name" value="Glycosyl_Hydrolase_73"/>
</dbReference>
<keyword evidence="2 5" id="KW-0378">Hydrolase</keyword>
<gene>
    <name evidence="5" type="ORF">K8W17_04325</name>
</gene>
<dbReference type="Gene3D" id="4.10.80.30">
    <property type="entry name" value="DNA polymerase, domain 6"/>
    <property type="match status" value="1"/>
</dbReference>
<dbReference type="Proteomes" id="UP000774947">
    <property type="component" value="Unassembled WGS sequence"/>
</dbReference>
<evidence type="ECO:0000259" key="4">
    <source>
        <dbReference type="SMART" id="SM00047"/>
    </source>
</evidence>
<evidence type="ECO:0000256" key="1">
    <source>
        <dbReference type="ARBA" id="ARBA00010266"/>
    </source>
</evidence>
<dbReference type="PANTHER" id="PTHR33308:SF10">
    <property type="entry name" value="EXO-GLUCOSAMINIDASE LYTG"/>
    <property type="match status" value="1"/>
</dbReference>
<evidence type="ECO:0000256" key="2">
    <source>
        <dbReference type="ARBA" id="ARBA00022801"/>
    </source>
</evidence>
<protein>
    <submittedName>
        <fullName evidence="5">Glycoside hydrolase family 73 protein</fullName>
    </submittedName>
</protein>
<dbReference type="PANTHER" id="PTHR33308">
    <property type="entry name" value="PEPTIDOGLYCAN HYDROLASE FLGJ"/>
    <property type="match status" value="1"/>
</dbReference>
<dbReference type="EMBL" id="DYXY01000108">
    <property type="protein sequence ID" value="HJE15285.1"/>
    <property type="molecule type" value="Genomic_DNA"/>
</dbReference>
<proteinExistence type="inferred from homology"/>
<evidence type="ECO:0000256" key="3">
    <source>
        <dbReference type="SAM" id="Phobius"/>
    </source>
</evidence>
<keyword evidence="3" id="KW-1133">Transmembrane helix</keyword>
<dbReference type="PRINTS" id="PR01002">
    <property type="entry name" value="FLGFLGJ"/>
</dbReference>
<dbReference type="InterPro" id="IPR002901">
    <property type="entry name" value="MGlyc_endo_b_GlcNAc-like_dom"/>
</dbReference>
<dbReference type="GO" id="GO:0004040">
    <property type="term" value="F:amidase activity"/>
    <property type="evidence" value="ECO:0007669"/>
    <property type="project" value="InterPro"/>
</dbReference>
<comment type="similarity">
    <text evidence="1">Belongs to the glycosyl hydrolase 73 family.</text>
</comment>
<name>A0A921DUT9_9LACO</name>
<reference evidence="5" key="2">
    <citation type="submission" date="2021-09" db="EMBL/GenBank/DDBJ databases">
        <authorList>
            <person name="Gilroy R."/>
        </authorList>
    </citation>
    <scope>NUCLEOTIDE SEQUENCE</scope>
    <source>
        <strain evidence="5">CHK173-2119</strain>
    </source>
</reference>
<dbReference type="SMART" id="SM00047">
    <property type="entry name" value="LYZ2"/>
    <property type="match status" value="1"/>
</dbReference>
<accession>A0A921DUT9</accession>
<feature type="domain" description="Mannosyl-glycoprotein endo-beta-N-acetylglucosamidase-like" evidence="4">
    <location>
        <begin position="48"/>
        <end position="210"/>
    </location>
</feature>
<organism evidence="5 6">
    <name type="scientific">Lapidilactobacillus dextrinicus</name>
    <dbReference type="NCBI Taxonomy" id="51664"/>
    <lineage>
        <taxon>Bacteria</taxon>
        <taxon>Bacillati</taxon>
        <taxon>Bacillota</taxon>
        <taxon>Bacilli</taxon>
        <taxon>Lactobacillales</taxon>
        <taxon>Lactobacillaceae</taxon>
        <taxon>Lapidilactobacillus</taxon>
    </lineage>
</organism>
<dbReference type="Pfam" id="PF01832">
    <property type="entry name" value="Glucosaminidase"/>
    <property type="match status" value="1"/>
</dbReference>
<evidence type="ECO:0000313" key="6">
    <source>
        <dbReference type="Proteomes" id="UP000774947"/>
    </source>
</evidence>
<dbReference type="AlphaFoldDB" id="A0A921DUT9"/>
<dbReference type="Gene3D" id="1.10.530.10">
    <property type="match status" value="1"/>
</dbReference>